<organism evidence="3 4">
    <name type="scientific">Megalops atlanticus</name>
    <name type="common">Tarpon</name>
    <name type="synonym">Clupea gigantea</name>
    <dbReference type="NCBI Taxonomy" id="7932"/>
    <lineage>
        <taxon>Eukaryota</taxon>
        <taxon>Metazoa</taxon>
        <taxon>Chordata</taxon>
        <taxon>Craniata</taxon>
        <taxon>Vertebrata</taxon>
        <taxon>Euteleostomi</taxon>
        <taxon>Actinopterygii</taxon>
        <taxon>Neopterygii</taxon>
        <taxon>Teleostei</taxon>
        <taxon>Elopiformes</taxon>
        <taxon>Megalopidae</taxon>
        <taxon>Megalops</taxon>
    </lineage>
</organism>
<dbReference type="AlphaFoldDB" id="A0A9D3QHR1"/>
<reference evidence="3" key="1">
    <citation type="submission" date="2021-01" db="EMBL/GenBank/DDBJ databases">
        <authorList>
            <person name="Zahm M."/>
            <person name="Roques C."/>
            <person name="Cabau C."/>
            <person name="Klopp C."/>
            <person name="Donnadieu C."/>
            <person name="Jouanno E."/>
            <person name="Lampietro C."/>
            <person name="Louis A."/>
            <person name="Herpin A."/>
            <person name="Echchiki A."/>
            <person name="Berthelot C."/>
            <person name="Parey E."/>
            <person name="Roest-Crollius H."/>
            <person name="Braasch I."/>
            <person name="Postlethwait J."/>
            <person name="Bobe J."/>
            <person name="Montfort J."/>
            <person name="Bouchez O."/>
            <person name="Begum T."/>
            <person name="Mejri S."/>
            <person name="Adams A."/>
            <person name="Chen W.-J."/>
            <person name="Guiguen Y."/>
        </authorList>
    </citation>
    <scope>NUCLEOTIDE SEQUENCE</scope>
    <source>
        <strain evidence="3">YG-15Mar2019-1</strain>
        <tissue evidence="3">Brain</tissue>
    </source>
</reference>
<feature type="region of interest" description="Disordered" evidence="1">
    <location>
        <begin position="93"/>
        <end position="141"/>
    </location>
</feature>
<accession>A0A9D3QHR1</accession>
<feature type="compositionally biased region" description="Polar residues" evidence="1">
    <location>
        <begin position="131"/>
        <end position="141"/>
    </location>
</feature>
<feature type="transmembrane region" description="Helical" evidence="2">
    <location>
        <begin position="30"/>
        <end position="53"/>
    </location>
</feature>
<keyword evidence="2" id="KW-0812">Transmembrane</keyword>
<evidence type="ECO:0000313" key="4">
    <source>
        <dbReference type="Proteomes" id="UP001046870"/>
    </source>
</evidence>
<gene>
    <name evidence="3" type="ORF">MATL_G00026630</name>
</gene>
<comment type="caution">
    <text evidence="3">The sequence shown here is derived from an EMBL/GenBank/DDBJ whole genome shotgun (WGS) entry which is preliminary data.</text>
</comment>
<evidence type="ECO:0000256" key="1">
    <source>
        <dbReference type="SAM" id="MobiDB-lite"/>
    </source>
</evidence>
<sequence length="141" mass="15611">MPSPHGSVLSLGILLMTVGGLMFLCVTQMLFWFGLGLILVGFFLLLLGVFMAMKSHHVAIPGHFLLHPRTGTSYSHNQAIIIQRRLDRIRRAVSEDRVTSRPPPPSPGLQSLPVTPLPWTMEPPPSYETVMKSTLSDVQQP</sequence>
<keyword evidence="2" id="KW-1133">Transmembrane helix</keyword>
<proteinExistence type="predicted"/>
<evidence type="ECO:0000256" key="2">
    <source>
        <dbReference type="SAM" id="Phobius"/>
    </source>
</evidence>
<keyword evidence="4" id="KW-1185">Reference proteome</keyword>
<feature type="transmembrane region" description="Helical" evidence="2">
    <location>
        <begin position="7"/>
        <end position="24"/>
    </location>
</feature>
<evidence type="ECO:0000313" key="3">
    <source>
        <dbReference type="EMBL" id="KAG7487739.1"/>
    </source>
</evidence>
<protein>
    <submittedName>
        <fullName evidence="3">Uncharacterized protein</fullName>
    </submittedName>
</protein>
<name>A0A9D3QHR1_MEGAT</name>
<keyword evidence="2" id="KW-0472">Membrane</keyword>
<dbReference type="Proteomes" id="UP001046870">
    <property type="component" value="Chromosome 2"/>
</dbReference>
<dbReference type="EMBL" id="JAFDVH010000002">
    <property type="protein sequence ID" value="KAG7487739.1"/>
    <property type="molecule type" value="Genomic_DNA"/>
</dbReference>